<feature type="region of interest" description="Disordered" evidence="1">
    <location>
        <begin position="311"/>
        <end position="335"/>
    </location>
</feature>
<comment type="caution">
    <text evidence="3">The sequence shown here is derived from an EMBL/GenBank/DDBJ whole genome shotgun (WGS) entry which is preliminary data.</text>
</comment>
<keyword evidence="3" id="KW-0067">ATP-binding</keyword>
<dbReference type="InterPro" id="IPR049945">
    <property type="entry name" value="AAA_22"/>
</dbReference>
<proteinExistence type="predicted"/>
<feature type="compositionally biased region" description="Basic residues" evidence="1">
    <location>
        <begin position="322"/>
        <end position="335"/>
    </location>
</feature>
<evidence type="ECO:0000256" key="1">
    <source>
        <dbReference type="SAM" id="MobiDB-lite"/>
    </source>
</evidence>
<dbReference type="Pfam" id="PF13401">
    <property type="entry name" value="AAA_22"/>
    <property type="match status" value="1"/>
</dbReference>
<evidence type="ECO:0000259" key="2">
    <source>
        <dbReference type="Pfam" id="PF13401"/>
    </source>
</evidence>
<dbReference type="GO" id="GO:0005524">
    <property type="term" value="F:ATP binding"/>
    <property type="evidence" value="ECO:0007669"/>
    <property type="project" value="UniProtKB-KW"/>
</dbReference>
<protein>
    <submittedName>
        <fullName evidence="3">ATP-binding protein</fullName>
    </submittedName>
</protein>
<dbReference type="EMBL" id="JAATJS010000003">
    <property type="protein sequence ID" value="NIX77352.1"/>
    <property type="molecule type" value="Genomic_DNA"/>
</dbReference>
<evidence type="ECO:0000313" key="3">
    <source>
        <dbReference type="EMBL" id="NIX77352.1"/>
    </source>
</evidence>
<dbReference type="Proteomes" id="UP000707352">
    <property type="component" value="Unassembled WGS sequence"/>
</dbReference>
<name>A0ABX0VGS7_9HYPH</name>
<dbReference type="InterPro" id="IPR027417">
    <property type="entry name" value="P-loop_NTPase"/>
</dbReference>
<sequence>MEKVKGRYLKTEWDDELLRRFTALLRTVVTRHMVKGSPIGDRRREARALVVVGEAGTGKTESLNRLFLTHPSLPGYGQLGSRCPLATVTVPAPCTLKTLGMGILQALGYPLARDLKEHLIWARIHEQLPRAGVLLLHLDEMHNLTDGANVGQLANIRKALKGLMVSREWPVGLIISGLPGLVPEMQEIDEIRRRGRFLRVPLLNLPDDLELVEKVIKGLATIGGLEVREDVDSSMAPRLIHAALYRFGVMVELLHEAIELAVSTGAPLDSEHFAIAYTDRTGCSAPMNPFVAANWADLDCSLVLVNESSRVPSLSDDLPKGSKMRRTQRKRGTER</sequence>
<dbReference type="SUPFAM" id="SSF52540">
    <property type="entry name" value="P-loop containing nucleoside triphosphate hydrolases"/>
    <property type="match status" value="1"/>
</dbReference>
<accession>A0ABX0VGS7</accession>
<reference evidence="3 4" key="1">
    <citation type="submission" date="2020-03" db="EMBL/GenBank/DDBJ databases">
        <title>The genome sequence of Microvirga sp. c23x22.</title>
        <authorList>
            <person name="Zhang X."/>
        </authorList>
    </citation>
    <scope>NUCLEOTIDE SEQUENCE [LARGE SCALE GENOMIC DNA]</scope>
    <source>
        <strain evidence="4">c23x22</strain>
    </source>
</reference>
<keyword evidence="4" id="KW-1185">Reference proteome</keyword>
<keyword evidence="3" id="KW-0547">Nucleotide-binding</keyword>
<organism evidence="3 4">
    <name type="scientific">Microvirga terricola</name>
    <dbReference type="NCBI Taxonomy" id="2719797"/>
    <lineage>
        <taxon>Bacteria</taxon>
        <taxon>Pseudomonadati</taxon>
        <taxon>Pseudomonadota</taxon>
        <taxon>Alphaproteobacteria</taxon>
        <taxon>Hyphomicrobiales</taxon>
        <taxon>Methylobacteriaceae</taxon>
        <taxon>Microvirga</taxon>
    </lineage>
</organism>
<evidence type="ECO:0000313" key="4">
    <source>
        <dbReference type="Proteomes" id="UP000707352"/>
    </source>
</evidence>
<gene>
    <name evidence="3" type="ORF">HB375_12115</name>
</gene>
<feature type="domain" description="ORC1/DEAH AAA+ ATPase" evidence="2">
    <location>
        <begin position="44"/>
        <end position="181"/>
    </location>
</feature>
<dbReference type="Gene3D" id="3.40.50.300">
    <property type="entry name" value="P-loop containing nucleotide triphosphate hydrolases"/>
    <property type="match status" value="1"/>
</dbReference>